<evidence type="ECO:0000313" key="3">
    <source>
        <dbReference type="Proteomes" id="UP000280960"/>
    </source>
</evidence>
<dbReference type="EMBL" id="CP033169">
    <property type="protein sequence ID" value="AYO29382.1"/>
    <property type="molecule type" value="Genomic_DNA"/>
</dbReference>
<dbReference type="KEGG" id="bacg:D2962_01075"/>
<keyword evidence="1" id="KW-0472">Membrane</keyword>
<reference evidence="2 3" key="1">
    <citation type="submission" date="2018-10" db="EMBL/GenBank/DDBJ databases">
        <authorList>
            <person name="Zhang X."/>
        </authorList>
    </citation>
    <scope>NUCLEOTIDE SEQUENCE [LARGE SCALE GENOMIC DNA]</scope>
    <source>
        <strain evidence="2 3">SK-G1</strain>
    </source>
</reference>
<protein>
    <submittedName>
        <fullName evidence="2">Uncharacterized protein</fullName>
    </submittedName>
</protein>
<name>A0A3G2R1R3_9FIRM</name>
<dbReference type="Proteomes" id="UP000280960">
    <property type="component" value="Chromosome"/>
</dbReference>
<evidence type="ECO:0000256" key="1">
    <source>
        <dbReference type="SAM" id="Phobius"/>
    </source>
</evidence>
<feature type="transmembrane region" description="Helical" evidence="1">
    <location>
        <begin position="6"/>
        <end position="25"/>
    </location>
</feature>
<keyword evidence="1" id="KW-1133">Transmembrane helix</keyword>
<gene>
    <name evidence="2" type="ORF">D2962_01075</name>
</gene>
<accession>A0A3G2R1R3</accession>
<dbReference type="AlphaFoldDB" id="A0A3G2R1R3"/>
<proteinExistence type="predicted"/>
<keyword evidence="1" id="KW-0812">Transmembrane</keyword>
<organism evidence="2 3">
    <name type="scientific">Biomaibacter acetigenes</name>
    <dbReference type="NCBI Taxonomy" id="2316383"/>
    <lineage>
        <taxon>Bacteria</taxon>
        <taxon>Bacillati</taxon>
        <taxon>Bacillota</taxon>
        <taxon>Clostridia</taxon>
        <taxon>Thermosediminibacterales</taxon>
        <taxon>Tepidanaerobacteraceae</taxon>
        <taxon>Biomaibacter</taxon>
    </lineage>
</organism>
<keyword evidence="3" id="KW-1185">Reference proteome</keyword>
<sequence length="59" mass="7077">MWVVRILLLYLSFIYAYPLILATYFQTMYFSFIPPTHAKKVVPFGRELGKRIKDQVYTE</sequence>
<evidence type="ECO:0000313" key="2">
    <source>
        <dbReference type="EMBL" id="AYO29382.1"/>
    </source>
</evidence>